<proteinExistence type="predicted"/>
<dbReference type="EMBL" id="MWBQ01000079">
    <property type="protein sequence ID" value="OQA58101.1"/>
    <property type="molecule type" value="Genomic_DNA"/>
</dbReference>
<reference evidence="1" key="1">
    <citation type="submission" date="2017-02" db="EMBL/GenBank/DDBJ databases">
        <title>Delving into the versatile metabolic prowess of the omnipresent phylum Bacteroidetes.</title>
        <authorList>
            <person name="Nobu M.K."/>
            <person name="Mei R."/>
            <person name="Narihiro T."/>
            <person name="Kuroda K."/>
            <person name="Liu W.-T."/>
        </authorList>
    </citation>
    <scope>NUCLEOTIDE SEQUENCE</scope>
    <source>
        <strain evidence="1">ADurb.Bin276</strain>
    </source>
</reference>
<accession>A0A1V5SV87</accession>
<evidence type="ECO:0000313" key="1">
    <source>
        <dbReference type="EMBL" id="OQA58101.1"/>
    </source>
</evidence>
<organism evidence="1">
    <name type="scientific">Candidatus Atribacter allofermentans</name>
    <dbReference type="NCBI Taxonomy" id="1852833"/>
    <lineage>
        <taxon>Bacteria</taxon>
        <taxon>Pseudomonadati</taxon>
        <taxon>Atribacterota</taxon>
        <taxon>Atribacteria</taxon>
        <taxon>Atribacterales</taxon>
        <taxon>Atribacteraceae</taxon>
        <taxon>Atribacter</taxon>
    </lineage>
</organism>
<dbReference type="Proteomes" id="UP000485569">
    <property type="component" value="Unassembled WGS sequence"/>
</dbReference>
<comment type="caution">
    <text evidence="1">The sequence shown here is derived from an EMBL/GenBank/DDBJ whole genome shotgun (WGS) entry which is preliminary data.</text>
</comment>
<name>A0A1V5SV87_9BACT</name>
<protein>
    <submittedName>
        <fullName evidence="1">Uncharacterized protein</fullName>
    </submittedName>
</protein>
<sequence>MLKASYKLEEIEEAIKAENPYLSQKEVQQKAKSLYREIIKLDNQERKNNQKYYNNIDFSGDNNELDVYLQSKGICAGIDGQKAKLVTPKNVPVASRAD</sequence>
<gene>
    <name evidence="1" type="ORF">BWY41_01109</name>
</gene>
<dbReference type="AlphaFoldDB" id="A0A1V5SV87"/>